<sequence>MFDGAPDQFHQFIAPRTTLPLHLSFPLHASSTPPTTFLPFDPYNPSQSQHHLPLQTNLLHPLHPPSPTHKHEQQRKVAPIHNVHIQTDQTQLPDLTDSWTNDEVLALLRIRSSMENWFPELTWDHVSRKLAELGFKKSAEKCKEKFEDESRYFDNINNFGKNNYRFLSELEELCQNPDSSGGGGDRAGDNGVVRSEKTLHLGGDNMGHQQCDGTSDKVVVEKSKERKRKRRDRFEMFKGFCESVVNKMMAQQEEIHNKLLEDMVKRDQEKFAREEAWKKQEMERMNKELEIMAQEQVIAGDRHATIIEFLKKCATTSSSPPSQNPKHYNKDGSSLPNSLLHSQNPNSPSSEDNNLDPTPSPKMILNHDQTTLGAENPSSSDTLLQVPSSSNSSPTPHNPSSSLNSHDNIIPLESNLVSTHKATSIATIVSAENSKEDVGRRWPRDEVLALINLRCTSISNNNNEEKEGNKGPLWERISQGMSELGYKRSAKRCKEKWENINKYFRKTKDVNKKRSINSRTCPYFHQLSCLYGQGKLVAQSESEGNYMSPTANSGQLPPPDDDEQVQADESSQVGSGSLVQYAC</sequence>
<dbReference type="FunFam" id="1.10.10.60:FF:000061">
    <property type="entry name" value="Trihelix transcription factor GT-2"/>
    <property type="match status" value="1"/>
</dbReference>
<evidence type="ECO:0000256" key="3">
    <source>
        <dbReference type="ARBA" id="ARBA00023015"/>
    </source>
</evidence>
<dbReference type="GO" id="GO:0003677">
    <property type="term" value="F:DNA binding"/>
    <property type="evidence" value="ECO:0007669"/>
    <property type="project" value="UniProtKB-KW"/>
</dbReference>
<gene>
    <name evidence="9" type="ORF">AYBTSS11_LOCUS18518</name>
</gene>
<feature type="domain" description="Myb-like" evidence="8">
    <location>
        <begin position="98"/>
        <end position="150"/>
    </location>
</feature>
<proteinExistence type="predicted"/>
<keyword evidence="10" id="KW-1185">Reference proteome</keyword>
<reference evidence="9" key="1">
    <citation type="submission" date="2023-10" db="EMBL/GenBank/DDBJ databases">
        <authorList>
            <person name="Domelevo Entfellner J.-B."/>
        </authorList>
    </citation>
    <scope>NUCLEOTIDE SEQUENCE</scope>
</reference>
<evidence type="ECO:0000256" key="1">
    <source>
        <dbReference type="ARBA" id="ARBA00004123"/>
    </source>
</evidence>
<dbReference type="GO" id="GO:0006355">
    <property type="term" value="P:regulation of DNA-templated transcription"/>
    <property type="evidence" value="ECO:0007669"/>
    <property type="project" value="UniProtKB-ARBA"/>
</dbReference>
<evidence type="ECO:0000256" key="2">
    <source>
        <dbReference type="ARBA" id="ARBA00022737"/>
    </source>
</evidence>
<evidence type="ECO:0000256" key="5">
    <source>
        <dbReference type="ARBA" id="ARBA00023163"/>
    </source>
</evidence>
<feature type="compositionally biased region" description="Polar residues" evidence="7">
    <location>
        <begin position="567"/>
        <end position="583"/>
    </location>
</feature>
<dbReference type="PANTHER" id="PTHR21654">
    <property type="entry name" value="FI21293P1"/>
    <property type="match status" value="1"/>
</dbReference>
<dbReference type="Proteomes" id="UP001189624">
    <property type="component" value="Chromosome 6"/>
</dbReference>
<dbReference type="InterPro" id="IPR044822">
    <property type="entry name" value="Myb_DNA-bind_4"/>
</dbReference>
<keyword evidence="6" id="KW-0539">Nucleus</keyword>
<evidence type="ECO:0000256" key="4">
    <source>
        <dbReference type="ARBA" id="ARBA00023125"/>
    </source>
</evidence>
<dbReference type="PANTHER" id="PTHR21654:SF99">
    <property type="entry name" value="MYB_SANT-LIKE DNA-BINDING DOMAIN PROTEIN"/>
    <property type="match status" value="1"/>
</dbReference>
<feature type="region of interest" description="Disordered" evidence="7">
    <location>
        <begin position="314"/>
        <end position="408"/>
    </location>
</feature>
<keyword evidence="3" id="KW-0805">Transcription regulation</keyword>
<keyword evidence="5" id="KW-0804">Transcription</keyword>
<evidence type="ECO:0000259" key="8">
    <source>
        <dbReference type="PROSITE" id="PS50090"/>
    </source>
</evidence>
<feature type="domain" description="Myb-like" evidence="8">
    <location>
        <begin position="441"/>
        <end position="501"/>
    </location>
</feature>
<dbReference type="PROSITE" id="PS50090">
    <property type="entry name" value="MYB_LIKE"/>
    <property type="match status" value="2"/>
</dbReference>
<keyword evidence="2" id="KW-0677">Repeat</keyword>
<dbReference type="Gene3D" id="1.10.10.60">
    <property type="entry name" value="Homeodomain-like"/>
    <property type="match status" value="2"/>
</dbReference>
<feature type="compositionally biased region" description="Polar residues" evidence="7">
    <location>
        <begin position="314"/>
        <end position="357"/>
    </location>
</feature>
<dbReference type="CDD" id="cd12203">
    <property type="entry name" value="GT1"/>
    <property type="match status" value="2"/>
</dbReference>
<feature type="compositionally biased region" description="Low complexity" evidence="7">
    <location>
        <begin position="387"/>
        <end position="405"/>
    </location>
</feature>
<organism evidence="9 10">
    <name type="scientific">Sphenostylis stenocarpa</name>
    <dbReference type="NCBI Taxonomy" id="92480"/>
    <lineage>
        <taxon>Eukaryota</taxon>
        <taxon>Viridiplantae</taxon>
        <taxon>Streptophyta</taxon>
        <taxon>Embryophyta</taxon>
        <taxon>Tracheophyta</taxon>
        <taxon>Spermatophyta</taxon>
        <taxon>Magnoliopsida</taxon>
        <taxon>eudicotyledons</taxon>
        <taxon>Gunneridae</taxon>
        <taxon>Pentapetalae</taxon>
        <taxon>rosids</taxon>
        <taxon>fabids</taxon>
        <taxon>Fabales</taxon>
        <taxon>Fabaceae</taxon>
        <taxon>Papilionoideae</taxon>
        <taxon>50 kb inversion clade</taxon>
        <taxon>NPAAA clade</taxon>
        <taxon>indigoferoid/millettioid clade</taxon>
        <taxon>Phaseoleae</taxon>
        <taxon>Sphenostylis</taxon>
    </lineage>
</organism>
<dbReference type="AlphaFoldDB" id="A0AA86SIM0"/>
<accession>A0AA86SIM0</accession>
<dbReference type="EMBL" id="OY731403">
    <property type="protein sequence ID" value="CAJ1961046.1"/>
    <property type="molecule type" value="Genomic_DNA"/>
</dbReference>
<feature type="region of interest" description="Disordered" evidence="7">
    <location>
        <begin position="541"/>
        <end position="583"/>
    </location>
</feature>
<dbReference type="FunFam" id="1.10.10.60:FF:000457">
    <property type="entry name" value="Trihelix transcription factor GTL2"/>
    <property type="match status" value="1"/>
</dbReference>
<evidence type="ECO:0000313" key="10">
    <source>
        <dbReference type="Proteomes" id="UP001189624"/>
    </source>
</evidence>
<evidence type="ECO:0000256" key="7">
    <source>
        <dbReference type="SAM" id="MobiDB-lite"/>
    </source>
</evidence>
<feature type="compositionally biased region" description="Polar residues" evidence="7">
    <location>
        <begin position="367"/>
        <end position="386"/>
    </location>
</feature>
<name>A0AA86SIM0_9FABA</name>
<feature type="compositionally biased region" description="Polar residues" evidence="7">
    <location>
        <begin position="541"/>
        <end position="555"/>
    </location>
</feature>
<protein>
    <recommendedName>
        <fullName evidence="8">Myb-like domain-containing protein</fullName>
    </recommendedName>
</protein>
<comment type="subcellular location">
    <subcellularLocation>
        <location evidence="1">Nucleus</location>
    </subcellularLocation>
</comment>
<dbReference type="Gramene" id="rna-AYBTSS11_LOCUS18518">
    <property type="protein sequence ID" value="CAJ1961046.1"/>
    <property type="gene ID" value="gene-AYBTSS11_LOCUS18518"/>
</dbReference>
<dbReference type="Pfam" id="PF13837">
    <property type="entry name" value="Myb_DNA-bind_4"/>
    <property type="match status" value="2"/>
</dbReference>
<keyword evidence="4" id="KW-0238">DNA-binding</keyword>
<evidence type="ECO:0000256" key="6">
    <source>
        <dbReference type="ARBA" id="ARBA00023242"/>
    </source>
</evidence>
<dbReference type="GO" id="GO:0005634">
    <property type="term" value="C:nucleus"/>
    <property type="evidence" value="ECO:0007669"/>
    <property type="project" value="UniProtKB-SubCell"/>
</dbReference>
<dbReference type="InterPro" id="IPR001005">
    <property type="entry name" value="SANT/Myb"/>
</dbReference>
<evidence type="ECO:0000313" key="9">
    <source>
        <dbReference type="EMBL" id="CAJ1961046.1"/>
    </source>
</evidence>